<dbReference type="GO" id="GO:0046872">
    <property type="term" value="F:metal ion binding"/>
    <property type="evidence" value="ECO:0007669"/>
    <property type="project" value="UniProtKB-KW"/>
</dbReference>
<name>A0A3M8XB57_9ACTN</name>
<evidence type="ECO:0000256" key="4">
    <source>
        <dbReference type="ARBA" id="ARBA00022833"/>
    </source>
</evidence>
<dbReference type="EMBL" id="RIBZ01000030">
    <property type="protein sequence ID" value="RNG38045.1"/>
    <property type="molecule type" value="Genomic_DNA"/>
</dbReference>
<evidence type="ECO:0000313" key="10">
    <source>
        <dbReference type="Proteomes" id="UP000275401"/>
    </source>
</evidence>
<comment type="similarity">
    <text evidence="6">Belongs to the peptidase M48 family.</text>
</comment>
<dbReference type="InterPro" id="IPR001915">
    <property type="entry name" value="Peptidase_M48"/>
</dbReference>
<dbReference type="Pfam" id="PF01435">
    <property type="entry name" value="Peptidase_M48"/>
    <property type="match status" value="1"/>
</dbReference>
<keyword evidence="2" id="KW-0479">Metal-binding</keyword>
<dbReference type="GO" id="GO:0004222">
    <property type="term" value="F:metalloendopeptidase activity"/>
    <property type="evidence" value="ECO:0007669"/>
    <property type="project" value="InterPro"/>
</dbReference>
<dbReference type="Proteomes" id="UP000275401">
    <property type="component" value="Unassembled WGS sequence"/>
</dbReference>
<evidence type="ECO:0000313" key="9">
    <source>
        <dbReference type="EMBL" id="RNG38045.1"/>
    </source>
</evidence>
<evidence type="ECO:0000256" key="3">
    <source>
        <dbReference type="ARBA" id="ARBA00022801"/>
    </source>
</evidence>
<evidence type="ECO:0000256" key="5">
    <source>
        <dbReference type="ARBA" id="ARBA00023049"/>
    </source>
</evidence>
<accession>A0A3M8XB57</accession>
<keyword evidence="4 6" id="KW-0862">Zinc</keyword>
<evidence type="ECO:0000256" key="7">
    <source>
        <dbReference type="SAM" id="MobiDB-lite"/>
    </source>
</evidence>
<evidence type="ECO:0000256" key="2">
    <source>
        <dbReference type="ARBA" id="ARBA00022723"/>
    </source>
</evidence>
<dbReference type="AlphaFoldDB" id="A0A3M8XB57"/>
<dbReference type="GO" id="GO:0006508">
    <property type="term" value="P:proteolysis"/>
    <property type="evidence" value="ECO:0007669"/>
    <property type="project" value="UniProtKB-KW"/>
</dbReference>
<gene>
    <name evidence="9" type="ORF">EEJ42_01970</name>
</gene>
<reference evidence="9 10" key="1">
    <citation type="submission" date="2018-11" db="EMBL/GenBank/DDBJ databases">
        <title>The Potential of Streptomyces as Biocontrol Agents against the Tomato grey mould, Botrytis cinerea (Gray mold) Frontiers in Microbiology.</title>
        <authorList>
            <person name="Li D."/>
        </authorList>
    </citation>
    <scope>NUCLEOTIDE SEQUENCE [LARGE SCALE GENOMIC DNA]</scope>
    <source>
        <strain evidence="9 10">NEAU-LD23</strain>
    </source>
</reference>
<organism evidence="9 10">
    <name type="scientific">Streptomyces botrytidirepellens</name>
    <dbReference type="NCBI Taxonomy" id="2486417"/>
    <lineage>
        <taxon>Bacteria</taxon>
        <taxon>Bacillati</taxon>
        <taxon>Actinomycetota</taxon>
        <taxon>Actinomycetes</taxon>
        <taxon>Kitasatosporales</taxon>
        <taxon>Streptomycetaceae</taxon>
        <taxon>Streptomyces</taxon>
    </lineage>
</organism>
<keyword evidence="5 6" id="KW-0482">Metalloprotease</keyword>
<feature type="region of interest" description="Disordered" evidence="7">
    <location>
        <begin position="265"/>
        <end position="285"/>
    </location>
</feature>
<proteinExistence type="inferred from homology"/>
<evidence type="ECO:0000256" key="6">
    <source>
        <dbReference type="RuleBase" id="RU003983"/>
    </source>
</evidence>
<protein>
    <recommendedName>
        <fullName evidence="8">Peptidase M48 domain-containing protein</fullName>
    </recommendedName>
</protein>
<evidence type="ECO:0000259" key="8">
    <source>
        <dbReference type="Pfam" id="PF01435"/>
    </source>
</evidence>
<comment type="cofactor">
    <cofactor evidence="6">
        <name>Zn(2+)</name>
        <dbReference type="ChEBI" id="CHEBI:29105"/>
    </cofactor>
    <text evidence="6">Binds 1 zinc ion per subunit.</text>
</comment>
<keyword evidence="1 6" id="KW-0645">Protease</keyword>
<keyword evidence="3 6" id="KW-0378">Hydrolase</keyword>
<evidence type="ECO:0000256" key="1">
    <source>
        <dbReference type="ARBA" id="ARBA00022670"/>
    </source>
</evidence>
<comment type="caution">
    <text evidence="9">The sequence shown here is derived from an EMBL/GenBank/DDBJ whole genome shotgun (WGS) entry which is preliminary data.</text>
</comment>
<sequence>MVMTAVITRRESGTHLGLDALPMAVIASWAWALHSASALRALVTEGFRAQHHTWNRLLRSRPPRDPSPLYSTLVQRMRSTERYLHAVARKHRLHQLTIAFVDGWDQDGNGNEAASLHDGRRAHMWLGSHWFGPEDTEHLPVVLEHELGHILRRDNQRSTVVQATGVLLTVLAAAWLPLPLAILAGVALRLLYIGWSWWSELACDARAVRICGRDAVIAVWGRHTALLGEHPRRVRLRHGLRSASTHPPYGLRMWWASRTNAPSSSGPHPLMTLSGADGQAPTRAA</sequence>
<feature type="domain" description="Peptidase M48" evidence="8">
    <location>
        <begin position="135"/>
        <end position="252"/>
    </location>
</feature>
<keyword evidence="10" id="KW-1185">Reference proteome</keyword>